<protein>
    <recommendedName>
        <fullName evidence="3">DUF868 family protein</fullName>
    </recommendedName>
</protein>
<name>A0AAE1W576_9LAMI</name>
<dbReference type="InterPro" id="IPR008586">
    <property type="entry name" value="DUF868_pln"/>
</dbReference>
<sequence>MNPRLNRGSQDPPFPDVLNSLHRVTIRKAHPGNEDEQFKQALNIQQYGLRKTKPDSKVKTKHESSAKFQKSGAETLALIWTVVKHLKSLKNQELIQTVDGYHESEDFRCFWSYEIQGFKLVTESDCKSLSWKGLLKRNQVIRHVDCLEQFLTMLEPSVPTLVQQPADDPTANKPAENFVTCIHKVKLVDIVCNITVTWAKTIIGHSLYITVENPQDDNYYTCKIDLKTWQFWGKKGLKTFRVAEKRIDVFWDLRSAKFSDSPEPDSDYYVAMVSREELVLLLGDQQKEALRRTKSRLPSEDACLVHKKEIVFAKKCFCTKTTLGLDKEHSIMIESSLSGPYDPEMWISVDGMESIRVPNLHWRFRGNETILVDNSRVQILWDVHDWLYNGNHSGVGIFVFRRDADQGEFHSSNLEAEDFGKSFGAVLEEQPSSVGFCHFLYAWKTE</sequence>
<evidence type="ECO:0000313" key="1">
    <source>
        <dbReference type="EMBL" id="KAK4386878.1"/>
    </source>
</evidence>
<accession>A0AAE1W576</accession>
<dbReference type="PANTHER" id="PTHR31972:SF77">
    <property type="entry name" value="DUF868 DOMAIN-CONTAINING PROTEIN"/>
    <property type="match status" value="1"/>
</dbReference>
<organism evidence="1 2">
    <name type="scientific">Sesamum angolense</name>
    <dbReference type="NCBI Taxonomy" id="2727404"/>
    <lineage>
        <taxon>Eukaryota</taxon>
        <taxon>Viridiplantae</taxon>
        <taxon>Streptophyta</taxon>
        <taxon>Embryophyta</taxon>
        <taxon>Tracheophyta</taxon>
        <taxon>Spermatophyta</taxon>
        <taxon>Magnoliopsida</taxon>
        <taxon>eudicotyledons</taxon>
        <taxon>Gunneridae</taxon>
        <taxon>Pentapetalae</taxon>
        <taxon>asterids</taxon>
        <taxon>lamiids</taxon>
        <taxon>Lamiales</taxon>
        <taxon>Pedaliaceae</taxon>
        <taxon>Sesamum</taxon>
    </lineage>
</organism>
<reference evidence="1" key="2">
    <citation type="journal article" date="2024" name="Plant">
        <title>Genomic evolution and insights into agronomic trait innovations of Sesamum species.</title>
        <authorList>
            <person name="Miao H."/>
            <person name="Wang L."/>
            <person name="Qu L."/>
            <person name="Liu H."/>
            <person name="Sun Y."/>
            <person name="Le M."/>
            <person name="Wang Q."/>
            <person name="Wei S."/>
            <person name="Zheng Y."/>
            <person name="Lin W."/>
            <person name="Duan Y."/>
            <person name="Cao H."/>
            <person name="Xiong S."/>
            <person name="Wang X."/>
            <person name="Wei L."/>
            <person name="Li C."/>
            <person name="Ma Q."/>
            <person name="Ju M."/>
            <person name="Zhao R."/>
            <person name="Li G."/>
            <person name="Mu C."/>
            <person name="Tian Q."/>
            <person name="Mei H."/>
            <person name="Zhang T."/>
            <person name="Gao T."/>
            <person name="Zhang H."/>
        </authorList>
    </citation>
    <scope>NUCLEOTIDE SEQUENCE</scope>
    <source>
        <strain evidence="1">K16</strain>
    </source>
</reference>
<proteinExistence type="predicted"/>
<evidence type="ECO:0000313" key="2">
    <source>
        <dbReference type="Proteomes" id="UP001289374"/>
    </source>
</evidence>
<evidence type="ECO:0008006" key="3">
    <source>
        <dbReference type="Google" id="ProtNLM"/>
    </source>
</evidence>
<dbReference type="AlphaFoldDB" id="A0AAE1W576"/>
<reference evidence="1" key="1">
    <citation type="submission" date="2020-06" db="EMBL/GenBank/DDBJ databases">
        <authorList>
            <person name="Li T."/>
            <person name="Hu X."/>
            <person name="Zhang T."/>
            <person name="Song X."/>
            <person name="Zhang H."/>
            <person name="Dai N."/>
            <person name="Sheng W."/>
            <person name="Hou X."/>
            <person name="Wei L."/>
        </authorList>
    </citation>
    <scope>NUCLEOTIDE SEQUENCE</scope>
    <source>
        <strain evidence="1">K16</strain>
        <tissue evidence="1">Leaf</tissue>
    </source>
</reference>
<dbReference type="EMBL" id="JACGWL010000015">
    <property type="protein sequence ID" value="KAK4386878.1"/>
    <property type="molecule type" value="Genomic_DNA"/>
</dbReference>
<dbReference type="PANTHER" id="PTHR31972">
    <property type="entry name" value="EXPRESSED PROTEIN"/>
    <property type="match status" value="1"/>
</dbReference>
<dbReference type="Pfam" id="PF05910">
    <property type="entry name" value="DUF868"/>
    <property type="match status" value="1"/>
</dbReference>
<comment type="caution">
    <text evidence="1">The sequence shown here is derived from an EMBL/GenBank/DDBJ whole genome shotgun (WGS) entry which is preliminary data.</text>
</comment>
<gene>
    <name evidence="1" type="ORF">Sango_2558400</name>
</gene>
<dbReference type="Proteomes" id="UP001289374">
    <property type="component" value="Unassembled WGS sequence"/>
</dbReference>
<keyword evidence="2" id="KW-1185">Reference proteome</keyword>